<sequence>MAFSDEQELIDQIRHDLRMEDDSGMCTRVVLPERRRAKYGGLPLNFRSATSSDDEDEPSNSGYCDFEIPLVEESALTSEIIDGRLRSRTIESADVCGQQIGIISVQPTAKVGQVIGYCLYRFFTNFGVALG</sequence>
<organism evidence="1 2">
    <name type="scientific">Necator americanus</name>
    <name type="common">Human hookworm</name>
    <dbReference type="NCBI Taxonomy" id="51031"/>
    <lineage>
        <taxon>Eukaryota</taxon>
        <taxon>Metazoa</taxon>
        <taxon>Ecdysozoa</taxon>
        <taxon>Nematoda</taxon>
        <taxon>Chromadorea</taxon>
        <taxon>Rhabditida</taxon>
        <taxon>Rhabditina</taxon>
        <taxon>Rhabditomorpha</taxon>
        <taxon>Strongyloidea</taxon>
        <taxon>Ancylostomatidae</taxon>
        <taxon>Bunostominae</taxon>
        <taxon>Necator</taxon>
    </lineage>
</organism>
<proteinExistence type="predicted"/>
<dbReference type="AlphaFoldDB" id="W2SKE6"/>
<evidence type="ECO:0000313" key="1">
    <source>
        <dbReference type="EMBL" id="ETN70144.1"/>
    </source>
</evidence>
<accession>W2SKE6</accession>
<dbReference type="EMBL" id="KI669011">
    <property type="protein sequence ID" value="ETN70144.1"/>
    <property type="molecule type" value="Genomic_DNA"/>
</dbReference>
<dbReference type="OrthoDB" id="241990at2759"/>
<dbReference type="STRING" id="51031.W2SKE6"/>
<dbReference type="KEGG" id="nai:NECAME_14955"/>
<evidence type="ECO:0000313" key="2">
    <source>
        <dbReference type="Proteomes" id="UP000053676"/>
    </source>
</evidence>
<gene>
    <name evidence="1" type="ORF">NECAME_14955</name>
</gene>
<dbReference type="Proteomes" id="UP000053676">
    <property type="component" value="Unassembled WGS sequence"/>
</dbReference>
<reference evidence="2" key="1">
    <citation type="journal article" date="2014" name="Nat. Genet.">
        <title>Genome of the human hookworm Necator americanus.</title>
        <authorList>
            <person name="Tang Y.T."/>
            <person name="Gao X."/>
            <person name="Rosa B.A."/>
            <person name="Abubucker S."/>
            <person name="Hallsworth-Pepin K."/>
            <person name="Martin J."/>
            <person name="Tyagi R."/>
            <person name="Heizer E."/>
            <person name="Zhang X."/>
            <person name="Bhonagiri-Palsikar V."/>
            <person name="Minx P."/>
            <person name="Warren W.C."/>
            <person name="Wang Q."/>
            <person name="Zhan B."/>
            <person name="Hotez P.J."/>
            <person name="Sternberg P.W."/>
            <person name="Dougall A."/>
            <person name="Gaze S.T."/>
            <person name="Mulvenna J."/>
            <person name="Sotillo J."/>
            <person name="Ranganathan S."/>
            <person name="Rabelo E.M."/>
            <person name="Wilson R.K."/>
            <person name="Felgner P.L."/>
            <person name="Bethony J."/>
            <person name="Hawdon J.M."/>
            <person name="Gasser R.B."/>
            <person name="Loukas A."/>
            <person name="Mitreva M."/>
        </authorList>
    </citation>
    <scope>NUCLEOTIDE SEQUENCE [LARGE SCALE GENOMIC DNA]</scope>
</reference>
<name>W2SKE6_NECAM</name>
<protein>
    <submittedName>
        <fullName evidence="1">Uncharacterized protein</fullName>
    </submittedName>
</protein>
<keyword evidence="2" id="KW-1185">Reference proteome</keyword>